<dbReference type="AlphaFoldDB" id="D3E313"/>
<reference evidence="1 2" key="1">
    <citation type="journal article" date="2010" name="PLoS ONE">
        <title>The genome sequence of the rumen methanogen Methanobrevibacter ruminantium reveals new possibilities for controlling ruminant methane emissions.</title>
        <authorList>
            <person name="Leahy S.C."/>
            <person name="Kelly W.J."/>
            <person name="Altermann E."/>
            <person name="Ronimus R.S."/>
            <person name="Yeoman C.J."/>
            <person name="Pacheco D.M."/>
            <person name="Li D."/>
            <person name="Kong Z."/>
            <person name="McTavish S."/>
            <person name="Sang C."/>
            <person name="Lambie S.C."/>
            <person name="Janssen P.H."/>
            <person name="Dey D."/>
            <person name="Attwood G.T."/>
        </authorList>
    </citation>
    <scope>NUCLEOTIDE SEQUENCE [LARGE SCALE GENOMIC DNA]</scope>
    <source>
        <strain evidence="2">ATCC 35063 / DSM 1093 / JCM 13430 / OCM 146 / M1</strain>
    </source>
</reference>
<dbReference type="GeneID" id="8770725"/>
<sequence length="532" mass="62782">MDKNEIFTLWIPDNDDNNLSQLAHLSLKSFLLCDYDVILYTYDHIGNVPNGVCIRDANEILDKSKIFRYKGGFKTYSGFANLFRYKRLYEYGGTWLDLDLLLIKRLSDEDIIIGSQTQEDIYSNPNNALFRFPPKDPLIKTILDYSEKRGSDINHAETGTLLLKKLLASEFPEYNQYLKHFNYSNIVNWNDVGDYLESPEIFLKCLNTNEIYGFHLFNTFFKKFVEFPKDSFFTTLKDIILNSSTSEEYAFNLMKYNITTQKQYIGINEWDLSYLNIFKDAFSKNEFKYTILIDSQNLKKMEIYNIIRAIFSSYGLESEKDIQIIICGKSDIGHDKIKFKDNVIFLASDFQDMKYYLNDYIFGEHIFPINKPVIFKEEFFKNNNFTSDVEHHVLNNSNSILNVLNRESYKLCLLANIDVFNLDMDVLKTLNMRIKEVDNSLIYDYSFRDDDVLKLMKLVDQCDSKSFLNVKSELSNLNIKFLSQKTSYHYFSAYKNILNSNSYDEFILKEHNDKLQCLNAFYLNRINPRYDY</sequence>
<dbReference type="HOGENOM" id="CLU_511556_0_0_2"/>
<dbReference type="PATRIC" id="fig|634498.28.peg.1074"/>
<dbReference type="SUPFAM" id="SSF53448">
    <property type="entry name" value="Nucleotide-diphospho-sugar transferases"/>
    <property type="match status" value="1"/>
</dbReference>
<dbReference type="eggNOG" id="arCOG00385">
    <property type="taxonomic scope" value="Archaea"/>
</dbReference>
<dbReference type="RefSeq" id="WP_012955874.1">
    <property type="nucleotide sequence ID" value="NC_013790.1"/>
</dbReference>
<dbReference type="EMBL" id="CP001719">
    <property type="protein sequence ID" value="ADC46924.1"/>
    <property type="molecule type" value="Genomic_DNA"/>
</dbReference>
<evidence type="ECO:0000313" key="2">
    <source>
        <dbReference type="Proteomes" id="UP000008680"/>
    </source>
</evidence>
<keyword evidence="2" id="KW-1185">Reference proteome</keyword>
<name>D3E313_METRM</name>
<proteinExistence type="predicted"/>
<evidence type="ECO:0000313" key="1">
    <source>
        <dbReference type="EMBL" id="ADC46924.1"/>
    </source>
</evidence>
<dbReference type="Proteomes" id="UP000008680">
    <property type="component" value="Chromosome"/>
</dbReference>
<organism evidence="1 2">
    <name type="scientific">Methanobrevibacter ruminantium (strain ATCC 35063 / DSM 1093 / JCM 13430 / OCM 146 / M1)</name>
    <name type="common">Methanobacterium ruminantium</name>
    <dbReference type="NCBI Taxonomy" id="634498"/>
    <lineage>
        <taxon>Archaea</taxon>
        <taxon>Methanobacteriati</taxon>
        <taxon>Methanobacteriota</taxon>
        <taxon>Methanomada group</taxon>
        <taxon>Methanobacteria</taxon>
        <taxon>Methanobacteriales</taxon>
        <taxon>Methanobacteriaceae</taxon>
        <taxon>Methanobrevibacter</taxon>
    </lineage>
</organism>
<dbReference type="Gene3D" id="3.90.550.20">
    <property type="match status" value="1"/>
</dbReference>
<dbReference type="InterPro" id="IPR007577">
    <property type="entry name" value="GlycoTrfase_DXD_sugar-bd_CS"/>
</dbReference>
<dbReference type="OrthoDB" id="386842at2157"/>
<accession>D3E313</accession>
<dbReference type="Pfam" id="PF04488">
    <property type="entry name" value="Gly_transf_sug"/>
    <property type="match status" value="1"/>
</dbReference>
<dbReference type="InterPro" id="IPR029044">
    <property type="entry name" value="Nucleotide-diphossugar_trans"/>
</dbReference>
<protein>
    <submittedName>
        <fullName evidence="1">Uncharacterized protein</fullName>
    </submittedName>
</protein>
<dbReference type="KEGG" id="mru:mru_1073"/>
<gene>
    <name evidence="1" type="ordered locus">mru_1073</name>
</gene>